<dbReference type="Proteomes" id="UP001244011">
    <property type="component" value="Unassembled WGS sequence"/>
</dbReference>
<feature type="compositionally biased region" description="Basic and acidic residues" evidence="1">
    <location>
        <begin position="214"/>
        <end position="231"/>
    </location>
</feature>
<dbReference type="Pfam" id="PF10544">
    <property type="entry name" value="T5orf172"/>
    <property type="match status" value="1"/>
</dbReference>
<dbReference type="EMBL" id="MU839015">
    <property type="protein sequence ID" value="KAK1765454.1"/>
    <property type="molecule type" value="Genomic_DNA"/>
</dbReference>
<accession>A0AAJ0BYI4</accession>
<evidence type="ECO:0000259" key="2">
    <source>
        <dbReference type="Pfam" id="PF10544"/>
    </source>
</evidence>
<evidence type="ECO:0000313" key="4">
    <source>
        <dbReference type="Proteomes" id="UP001244011"/>
    </source>
</evidence>
<feature type="region of interest" description="Disordered" evidence="1">
    <location>
        <begin position="322"/>
        <end position="377"/>
    </location>
</feature>
<feature type="region of interest" description="Disordered" evidence="1">
    <location>
        <begin position="213"/>
        <end position="267"/>
    </location>
</feature>
<dbReference type="InterPro" id="IPR018306">
    <property type="entry name" value="Phage_T5_Orf172_DNA-bd"/>
</dbReference>
<protein>
    <recommendedName>
        <fullName evidence="2">Bacteriophage T5 Orf172 DNA-binding domain-containing protein</fullName>
    </recommendedName>
</protein>
<evidence type="ECO:0000313" key="3">
    <source>
        <dbReference type="EMBL" id="KAK1765454.1"/>
    </source>
</evidence>
<gene>
    <name evidence="3" type="ORF">QBC33DRAFT_590975</name>
</gene>
<sequence>MAKRGGAGSLVVVTEVVTLLAGWNLCWLCVISSMQDPDLREFLSIKKTCLGLQFQKRECQRVLNKSSRRHIENHTARLLGAGFPSDTADLCLWHLAVHSICGIERHDFVVSHDGVRQTLHAHLYNKWHKLLWAEYLKANGILLQRAPPPLHCPGDWKSALPPQRGLETVQRNARPSHNGEVEPVRPGPPKRSWTFTSADSRMSIFLKRVLPLQRESKPHRPGLERRDEDFHITTLDSLPSDKPRRWGTAQDDGRNDKSSPDDLRSNLNDEASAGMAQLASTPFRRPKEGDHDDIFIDQGHAANELERTPLSVGSSLAATVFTPTGRSRDATPLSEVSSNSSDQPQRRLGASETGSPLQRKQARKQLAARDQAYKTDPEPAHFNGVVLYCGPDEDLQKFIRKLSSKTQVDFMFADAGDDAGSAQGTVQAHDFFRLSMSAREALEALLDKLEKPIYHNSSRGGCYIYGYTLPGTAGYIKIGVSVDEQKRLQAWASCCEQTPIKVFKAYMPYAAGLVEKMVHYHLHEFRRQFVCGSDEVQSLFAFDFRRPATALLAERMG</sequence>
<feature type="domain" description="Bacteriophage T5 Orf172 DNA-binding" evidence="2">
    <location>
        <begin position="463"/>
        <end position="532"/>
    </location>
</feature>
<name>A0AAJ0BYI4_9PEZI</name>
<feature type="region of interest" description="Disordered" evidence="1">
    <location>
        <begin position="167"/>
        <end position="195"/>
    </location>
</feature>
<comment type="caution">
    <text evidence="3">The sequence shown here is derived from an EMBL/GenBank/DDBJ whole genome shotgun (WGS) entry which is preliminary data.</text>
</comment>
<feature type="compositionally biased region" description="Basic and acidic residues" evidence="1">
    <location>
        <begin position="251"/>
        <end position="264"/>
    </location>
</feature>
<feature type="compositionally biased region" description="Polar residues" evidence="1">
    <location>
        <begin position="334"/>
        <end position="343"/>
    </location>
</feature>
<dbReference type="RefSeq" id="XP_060281667.1">
    <property type="nucleotide sequence ID" value="XM_060431631.1"/>
</dbReference>
<dbReference type="AlphaFoldDB" id="A0AAJ0BYI4"/>
<organism evidence="3 4">
    <name type="scientific">Phialemonium atrogriseum</name>
    <dbReference type="NCBI Taxonomy" id="1093897"/>
    <lineage>
        <taxon>Eukaryota</taxon>
        <taxon>Fungi</taxon>
        <taxon>Dikarya</taxon>
        <taxon>Ascomycota</taxon>
        <taxon>Pezizomycotina</taxon>
        <taxon>Sordariomycetes</taxon>
        <taxon>Sordariomycetidae</taxon>
        <taxon>Cephalothecales</taxon>
        <taxon>Cephalothecaceae</taxon>
        <taxon>Phialemonium</taxon>
    </lineage>
</organism>
<evidence type="ECO:0000256" key="1">
    <source>
        <dbReference type="SAM" id="MobiDB-lite"/>
    </source>
</evidence>
<keyword evidence="4" id="KW-1185">Reference proteome</keyword>
<dbReference type="GeneID" id="85314818"/>
<reference evidence="3" key="1">
    <citation type="submission" date="2023-06" db="EMBL/GenBank/DDBJ databases">
        <title>Genome-scale phylogeny and comparative genomics of the fungal order Sordariales.</title>
        <authorList>
            <consortium name="Lawrence Berkeley National Laboratory"/>
            <person name="Hensen N."/>
            <person name="Bonometti L."/>
            <person name="Westerberg I."/>
            <person name="Brannstrom I.O."/>
            <person name="Guillou S."/>
            <person name="Cros-Aarteil S."/>
            <person name="Calhoun S."/>
            <person name="Haridas S."/>
            <person name="Kuo A."/>
            <person name="Mondo S."/>
            <person name="Pangilinan J."/>
            <person name="Riley R."/>
            <person name="Labutti K."/>
            <person name="Andreopoulos B."/>
            <person name="Lipzen A."/>
            <person name="Chen C."/>
            <person name="Yanf M."/>
            <person name="Daum C."/>
            <person name="Ng V."/>
            <person name="Clum A."/>
            <person name="Steindorff A."/>
            <person name="Ohm R."/>
            <person name="Martin F."/>
            <person name="Silar P."/>
            <person name="Natvig D."/>
            <person name="Lalanne C."/>
            <person name="Gautier V."/>
            <person name="Ament-Velasquez S.L."/>
            <person name="Kruys A."/>
            <person name="Hutchinson M.I."/>
            <person name="Powell A.J."/>
            <person name="Barry K."/>
            <person name="Miller A.N."/>
            <person name="Grigoriev I.V."/>
            <person name="Debuchy R."/>
            <person name="Gladieux P."/>
            <person name="Thoren M.H."/>
            <person name="Johannesson H."/>
        </authorList>
    </citation>
    <scope>NUCLEOTIDE SEQUENCE</scope>
    <source>
        <strain evidence="3">8032-3</strain>
    </source>
</reference>
<proteinExistence type="predicted"/>